<name>A0A382TI00_9ZZZZ</name>
<dbReference type="PANTHER" id="PTHR36966">
    <property type="entry name" value="REP-ASSOCIATED TYROSINE TRANSPOSASE"/>
    <property type="match status" value="1"/>
</dbReference>
<dbReference type="SUPFAM" id="SSF143422">
    <property type="entry name" value="Transposase IS200-like"/>
    <property type="match status" value="1"/>
</dbReference>
<protein>
    <recommendedName>
        <fullName evidence="2">Transposase IS200-like domain-containing protein</fullName>
    </recommendedName>
</protein>
<dbReference type="GO" id="GO:0006313">
    <property type="term" value="P:DNA transposition"/>
    <property type="evidence" value="ECO:0007669"/>
    <property type="project" value="InterPro"/>
</dbReference>
<dbReference type="InterPro" id="IPR036515">
    <property type="entry name" value="Transposase_17_sf"/>
</dbReference>
<feature type="compositionally biased region" description="Basic and acidic residues" evidence="1">
    <location>
        <begin position="1"/>
        <end position="20"/>
    </location>
</feature>
<dbReference type="InterPro" id="IPR002686">
    <property type="entry name" value="Transposase_17"/>
</dbReference>
<organism evidence="3">
    <name type="scientific">marine metagenome</name>
    <dbReference type="NCBI Taxonomy" id="408172"/>
    <lineage>
        <taxon>unclassified sequences</taxon>
        <taxon>metagenomes</taxon>
        <taxon>ecological metagenomes</taxon>
    </lineage>
</organism>
<dbReference type="GO" id="GO:0004803">
    <property type="term" value="F:transposase activity"/>
    <property type="evidence" value="ECO:0007669"/>
    <property type="project" value="InterPro"/>
</dbReference>
<dbReference type="Gene3D" id="3.30.70.1290">
    <property type="entry name" value="Transposase IS200-like"/>
    <property type="match status" value="1"/>
</dbReference>
<feature type="region of interest" description="Disordered" evidence="1">
    <location>
        <begin position="1"/>
        <end position="27"/>
    </location>
</feature>
<evidence type="ECO:0000313" key="3">
    <source>
        <dbReference type="EMBL" id="SVD21392.1"/>
    </source>
</evidence>
<dbReference type="AlphaFoldDB" id="A0A382TI00"/>
<dbReference type="PANTHER" id="PTHR36966:SF1">
    <property type="entry name" value="REP-ASSOCIATED TYROSINE TRANSPOSASE"/>
    <property type="match status" value="1"/>
</dbReference>
<evidence type="ECO:0000259" key="2">
    <source>
        <dbReference type="SMART" id="SM01321"/>
    </source>
</evidence>
<reference evidence="3" key="1">
    <citation type="submission" date="2018-05" db="EMBL/GenBank/DDBJ databases">
        <authorList>
            <person name="Lanie J.A."/>
            <person name="Ng W.-L."/>
            <person name="Kazmierczak K.M."/>
            <person name="Andrzejewski T.M."/>
            <person name="Davidsen T.M."/>
            <person name="Wayne K.J."/>
            <person name="Tettelin H."/>
            <person name="Glass J.I."/>
            <person name="Rusch D."/>
            <person name="Podicherti R."/>
            <person name="Tsui H.-C.T."/>
            <person name="Winkler M.E."/>
        </authorList>
    </citation>
    <scope>NUCLEOTIDE SEQUENCE</scope>
</reference>
<feature type="domain" description="Transposase IS200-like" evidence="2">
    <location>
        <begin position="31"/>
        <end position="154"/>
    </location>
</feature>
<sequence length="176" mass="20441">MRREASRRDLRSRPGGEDPHASNLRSGRVSTLGQTYTITKCCESSSRQIIADPFCPLKSADNPDVIITSLKWLQDRERIKCSGNVIMPDHIHFMLRLGDVASLSDVMHSFTSHTAKAINRLNEWSGTFWQEGFYDHAIRHNRAFDQHLNYIAENAVRKRFVDSVEDWPFMWIHPEW</sequence>
<accession>A0A382TI00</accession>
<dbReference type="EMBL" id="UINC01136553">
    <property type="protein sequence ID" value="SVD21392.1"/>
    <property type="molecule type" value="Genomic_DNA"/>
</dbReference>
<gene>
    <name evidence="3" type="ORF">METZ01_LOCUS374246</name>
</gene>
<dbReference type="SMART" id="SM01321">
    <property type="entry name" value="Y1_Tnp"/>
    <property type="match status" value="1"/>
</dbReference>
<dbReference type="Pfam" id="PF01797">
    <property type="entry name" value="Y1_Tnp"/>
    <property type="match status" value="1"/>
</dbReference>
<dbReference type="GO" id="GO:0043565">
    <property type="term" value="F:sequence-specific DNA binding"/>
    <property type="evidence" value="ECO:0007669"/>
    <property type="project" value="TreeGrafter"/>
</dbReference>
<dbReference type="NCBIfam" id="NF047646">
    <property type="entry name" value="REP_Tyr_transpos"/>
    <property type="match status" value="1"/>
</dbReference>
<dbReference type="InterPro" id="IPR052715">
    <property type="entry name" value="RAYT_transposase"/>
</dbReference>
<proteinExistence type="predicted"/>
<evidence type="ECO:0000256" key="1">
    <source>
        <dbReference type="SAM" id="MobiDB-lite"/>
    </source>
</evidence>